<feature type="region of interest" description="Disordered" evidence="1">
    <location>
        <begin position="312"/>
        <end position="357"/>
    </location>
</feature>
<dbReference type="EMBL" id="BRXZ01001173">
    <property type="protein sequence ID" value="GMH64335.1"/>
    <property type="molecule type" value="Genomic_DNA"/>
</dbReference>
<comment type="caution">
    <text evidence="2">The sequence shown here is derived from an EMBL/GenBank/DDBJ whole genome shotgun (WGS) entry which is preliminary data.</text>
</comment>
<proteinExistence type="predicted"/>
<feature type="compositionally biased region" description="Acidic residues" evidence="1">
    <location>
        <begin position="329"/>
        <end position="344"/>
    </location>
</feature>
<feature type="compositionally biased region" description="Acidic residues" evidence="1">
    <location>
        <begin position="587"/>
        <end position="597"/>
    </location>
</feature>
<feature type="region of interest" description="Disordered" evidence="1">
    <location>
        <begin position="583"/>
        <end position="608"/>
    </location>
</feature>
<reference evidence="2" key="1">
    <citation type="submission" date="2022-07" db="EMBL/GenBank/DDBJ databases">
        <title>Genome analysis of Parmales, a sister group of diatoms, reveals the evolutionary specialization of diatoms from phago-mixotrophs to photoautotrophs.</title>
        <authorList>
            <person name="Ban H."/>
            <person name="Sato S."/>
            <person name="Yoshikawa S."/>
            <person name="Kazumasa Y."/>
            <person name="Nakamura Y."/>
            <person name="Ichinomiya M."/>
            <person name="Saitoh K."/>
            <person name="Sato N."/>
            <person name="Blanc-Mathieu R."/>
            <person name="Endo H."/>
            <person name="Kuwata A."/>
            <person name="Ogata H."/>
        </authorList>
    </citation>
    <scope>NUCLEOTIDE SEQUENCE</scope>
</reference>
<accession>A0A9W7A6J8</accession>
<dbReference type="OrthoDB" id="193462at2759"/>
<keyword evidence="3" id="KW-1185">Reference proteome</keyword>
<protein>
    <submittedName>
        <fullName evidence="2">Uncharacterized protein</fullName>
    </submittedName>
</protein>
<feature type="region of interest" description="Disordered" evidence="1">
    <location>
        <begin position="101"/>
        <end position="127"/>
    </location>
</feature>
<sequence length="1338" mass="150247">MSKPKWNSSFTHDDNLESYSSLRDKHCLYTKGEGFHRNFEKVVGPLSLQALGMVKPNMDLDYSLFSTQRDLKLSTRPASAAAAGRRKPKPVLAKVKYGTSMMKGPQKRRARPGTAPSSRGGFSALPRQGYVGRPLDLKLGNQEVDEFLLKGGGRPGRGMSARLEKDKLTRKAKHLLLYLEGRKSILGSYLISKPNENLGDLRDFIKSNLDYWWSKSFVFSWRDGVEIDESSELRVLLRDFANVKPGRNGVVIVPIHSVRNQRRLLQQTRRKSVMAGQDNRLAKRLNEAKKLDVFSGGYTEALSPGKGSGVDDVVVVGGAHGTGGRNNGDNDDGNVNNDDEDDNDPTQNDGVFNKTTGSLTSNALERYEHSKDLIAVSYLASIERSRQRGRLELKRILDEAALRIQCMWRSAKAKGQVEDVLLKLQAAAILQGIVRRDQSKAIFERKKEEKRVILNQEMKARRAGELGNRKLTLKRKQPKKRERPAFTSGRKMKVVYEGDVDDVGRQKVSLISVVVTIYTSRRGVNMNCYRVKAVDIRSGMVVQSEIELKGEDFVGVQTGLDKQCDDDFFVKVCDKLVLKKEGTEAAEHEEEAEEGDDDARVEIDGEPTGGTVGSADIIFDVDGFYDKKHIAHRAIRLSRRSKAIIEVVREQGLVVVESHNVASGVSQRVVVSPRHIPDIEIASSSNPSELEELGEKVFKRLHYADGRFYIDFDLNLKEVVLYTAGKRMAGGKVGGKKKKNHVVIKRKGLLLVVEVMDSDYDAPLTCEISDWSTTGFGGLKDLSEEELAKLLQMIASRIFIDGGKEDLVNGYVVPKLVVDLEANFERLLIVTQAVVLMGDPFLANVYKLEDGLIVEASGMKSNEKYSTVINEEDWLESGYGELKGMMGKMGEKESVIVELGRRILENMFMEREREGEGVLRMCFDRDMMHRKCLLRTGIVVQGERMRCMIYDNDMQYRRNVGAETVLQIVVDDPHDNHNDDKLKVDVKAVDWCVGARRIGGVGARRRLTSNMSTNMTEEKVHSILNGKRFRDLVVETQNEVLDYLVDHLVVDKKKGALVIDHTCPSTETLFFAEEFICLGGETFSSLRMFRERDEVYVRLRLGSGEGKGDPGGEVRSKIKEEQAKEVIKTIDDERHTVDGDRILSNLYYDKKERKVDLDFARKRSCIYETRVDGVRRGGRDSILVTVSQLGEELIVELKDLGGGRDGGGRMARRLVKGGWVNTGWGALNTMSEKDLEGFGKIVANTLKRNAYTDKHGQPKMLVDWEGWSEETDMAIAHKGDKVKDEKLFDELMNFSRKRHTLFIKHNSGKMSSSTLLGAATMIRKQSSVIKEFSKTQNS</sequence>
<evidence type="ECO:0000256" key="1">
    <source>
        <dbReference type="SAM" id="MobiDB-lite"/>
    </source>
</evidence>
<evidence type="ECO:0000313" key="3">
    <source>
        <dbReference type="Proteomes" id="UP001165082"/>
    </source>
</evidence>
<name>A0A9W7A6J8_9STRA</name>
<dbReference type="Proteomes" id="UP001165082">
    <property type="component" value="Unassembled WGS sequence"/>
</dbReference>
<evidence type="ECO:0000313" key="2">
    <source>
        <dbReference type="EMBL" id="GMH64335.1"/>
    </source>
</evidence>
<gene>
    <name evidence="2" type="ORF">TrRE_jg4855</name>
</gene>
<organism evidence="2 3">
    <name type="scientific">Triparma retinervis</name>
    <dbReference type="NCBI Taxonomy" id="2557542"/>
    <lineage>
        <taxon>Eukaryota</taxon>
        <taxon>Sar</taxon>
        <taxon>Stramenopiles</taxon>
        <taxon>Ochrophyta</taxon>
        <taxon>Bolidophyceae</taxon>
        <taxon>Parmales</taxon>
        <taxon>Triparmaceae</taxon>
        <taxon>Triparma</taxon>
    </lineage>
</organism>